<keyword evidence="3" id="KW-1185">Reference proteome</keyword>
<dbReference type="RefSeq" id="WP_067012209.1">
    <property type="nucleotide sequence ID" value="NZ_FLOB01000001.1"/>
</dbReference>
<name>A0A1A8T4U8_9GAMM</name>
<accession>A0A1A8T4U8</accession>
<evidence type="ECO:0000313" key="3">
    <source>
        <dbReference type="Proteomes" id="UP000092544"/>
    </source>
</evidence>
<feature type="domain" description="UspA" evidence="1">
    <location>
        <begin position="1"/>
        <end position="137"/>
    </location>
</feature>
<dbReference type="OrthoDB" id="9792500at2"/>
<dbReference type="Pfam" id="PF00582">
    <property type="entry name" value="Usp"/>
    <property type="match status" value="1"/>
</dbReference>
<dbReference type="EMBL" id="FLOB01000001">
    <property type="protein sequence ID" value="SBS25922.1"/>
    <property type="molecule type" value="Genomic_DNA"/>
</dbReference>
<protein>
    <submittedName>
        <fullName evidence="2">Universal stress protein family protein</fullName>
    </submittedName>
</protein>
<dbReference type="Proteomes" id="UP000092544">
    <property type="component" value="Unassembled WGS sequence"/>
</dbReference>
<dbReference type="InterPro" id="IPR014729">
    <property type="entry name" value="Rossmann-like_a/b/a_fold"/>
</dbReference>
<dbReference type="SUPFAM" id="SSF52402">
    <property type="entry name" value="Adenine nucleotide alpha hydrolases-like"/>
    <property type="match status" value="1"/>
</dbReference>
<dbReference type="Gene3D" id="3.40.50.620">
    <property type="entry name" value="HUPs"/>
    <property type="match status" value="1"/>
</dbReference>
<reference evidence="2 3" key="1">
    <citation type="submission" date="2016-06" db="EMBL/GenBank/DDBJ databases">
        <authorList>
            <person name="Kjaerup R.B."/>
            <person name="Dalgaard T.S."/>
            <person name="Juul-Madsen H.R."/>
        </authorList>
    </citation>
    <scope>NUCLEOTIDE SEQUENCE [LARGE SCALE GENOMIC DNA]</scope>
    <source>
        <strain evidence="2 3">CECT 8886</strain>
    </source>
</reference>
<gene>
    <name evidence="2" type="ORF">MSP8886_00427</name>
</gene>
<organism evidence="2 3">
    <name type="scientific">Marinomonas spartinae</name>
    <dbReference type="NCBI Taxonomy" id="1792290"/>
    <lineage>
        <taxon>Bacteria</taxon>
        <taxon>Pseudomonadati</taxon>
        <taxon>Pseudomonadota</taxon>
        <taxon>Gammaproteobacteria</taxon>
        <taxon>Oceanospirillales</taxon>
        <taxon>Oceanospirillaceae</taxon>
        <taxon>Marinomonas</taxon>
    </lineage>
</organism>
<dbReference type="AlphaFoldDB" id="A0A1A8T4U8"/>
<evidence type="ECO:0000259" key="1">
    <source>
        <dbReference type="Pfam" id="PF00582"/>
    </source>
</evidence>
<evidence type="ECO:0000313" key="2">
    <source>
        <dbReference type="EMBL" id="SBS25922.1"/>
    </source>
</evidence>
<sequence length="137" mass="15239">MYENIAVPVDLAHADKLEKALKVTGDLAKQYSSKVFLLAVSTSAANEVSHDPEEFQSRLDAFAETKKQEFGVEFVGVVVPCTDPSADMDHVLNHWLHDNPIDLVVMASHVPSFKDHFFHPHGSYLASHTDKSILLVR</sequence>
<proteinExistence type="predicted"/>
<dbReference type="InterPro" id="IPR006016">
    <property type="entry name" value="UspA"/>
</dbReference>
<dbReference type="STRING" id="1792290.MSP8886_00427"/>